<name>Q2SDK6_HAHCH</name>
<gene>
    <name evidence="1" type="ordered locus">HCH_04566</name>
</gene>
<accession>Q2SDK6</accession>
<reference evidence="1 2" key="1">
    <citation type="journal article" date="2005" name="Nucleic Acids Res.">
        <title>Genomic blueprint of Hahella chejuensis, a marine microbe producing an algicidal agent.</title>
        <authorList>
            <person name="Jeong H."/>
            <person name="Yim J.H."/>
            <person name="Lee C."/>
            <person name="Choi S.-H."/>
            <person name="Park Y.K."/>
            <person name="Yoon S.H."/>
            <person name="Hur C.-G."/>
            <person name="Kang H.-Y."/>
            <person name="Kim D."/>
            <person name="Lee H.H."/>
            <person name="Park K.H."/>
            <person name="Park S.-H."/>
            <person name="Park H.-S."/>
            <person name="Lee H.K."/>
            <person name="Oh T.K."/>
            <person name="Kim J.F."/>
        </authorList>
    </citation>
    <scope>NUCLEOTIDE SEQUENCE [LARGE SCALE GENOMIC DNA]</scope>
    <source>
        <strain evidence="1 2">KCTC 2396</strain>
    </source>
</reference>
<keyword evidence="2" id="KW-1185">Reference proteome</keyword>
<evidence type="ECO:0000313" key="1">
    <source>
        <dbReference type="EMBL" id="ABC31268.1"/>
    </source>
</evidence>
<dbReference type="EMBL" id="CP000155">
    <property type="protein sequence ID" value="ABC31268.1"/>
    <property type="molecule type" value="Genomic_DNA"/>
</dbReference>
<proteinExistence type="predicted"/>
<evidence type="ECO:0008006" key="3">
    <source>
        <dbReference type="Google" id="ProtNLM"/>
    </source>
</evidence>
<protein>
    <recommendedName>
        <fullName evidence="3">Lipoprotein</fullName>
    </recommendedName>
</protein>
<evidence type="ECO:0000313" key="2">
    <source>
        <dbReference type="Proteomes" id="UP000000238"/>
    </source>
</evidence>
<dbReference type="eggNOG" id="ENOG502ZNNP">
    <property type="taxonomic scope" value="Bacteria"/>
</dbReference>
<organism evidence="1 2">
    <name type="scientific">Hahella chejuensis (strain KCTC 2396)</name>
    <dbReference type="NCBI Taxonomy" id="349521"/>
    <lineage>
        <taxon>Bacteria</taxon>
        <taxon>Pseudomonadati</taxon>
        <taxon>Pseudomonadota</taxon>
        <taxon>Gammaproteobacteria</taxon>
        <taxon>Oceanospirillales</taxon>
        <taxon>Hahellaceae</taxon>
        <taxon>Hahella</taxon>
    </lineage>
</organism>
<dbReference type="AlphaFoldDB" id="Q2SDK6"/>
<dbReference type="Proteomes" id="UP000000238">
    <property type="component" value="Chromosome"/>
</dbReference>
<dbReference type="KEGG" id="hch:HCH_04566"/>
<dbReference type="HOGENOM" id="CLU_1684108_0_0_6"/>
<sequence length="165" mass="18413">MDGLSTVTAMNKMLISLFLVFTLSGCDSDLYNELFRNPYQVEIADKVELGADWKEFSPDPALEIINQTQWITLEFEDVITWDFKMDGFESDGLLDKDGNPVQIDIKVLTQDGTTYYMSETALAGFIAFGTDGEKLPRGSSVSKVYIKSDKVIANVKIGWLCITGK</sequence>